<proteinExistence type="predicted"/>
<comment type="caution">
    <text evidence="1">The sequence shown here is derived from an EMBL/GenBank/DDBJ whole genome shotgun (WGS) entry which is preliminary data.</text>
</comment>
<evidence type="ECO:0000313" key="2">
    <source>
        <dbReference type="Proteomes" id="UP001301769"/>
    </source>
</evidence>
<sequence length="189" mass="21345">MTDRELDEEGDQGACAMDQTLDCQLGQLPRHDIYVYQWESVFYPPIELPPPAFERSQRTGSNGVTEVLIWKIEPAAIQNGALVVYKEFGYAENGSVRAVNIGDLADDTSITERIRVMNPAVVGRYGREWIFSMSGTLDDSLCSIATLELCRETDLAHSRSEELASSRTRLARAFLLQFKSFWDLTSDRR</sequence>
<dbReference type="AlphaFoldDB" id="A0AAN6YF16"/>
<keyword evidence="2" id="KW-1185">Reference proteome</keyword>
<gene>
    <name evidence="1" type="ORF">QBC37DRAFT_384978</name>
</gene>
<reference evidence="1" key="1">
    <citation type="journal article" date="2023" name="Mol. Phylogenet. Evol.">
        <title>Genome-scale phylogeny and comparative genomics of the fungal order Sordariales.</title>
        <authorList>
            <person name="Hensen N."/>
            <person name="Bonometti L."/>
            <person name="Westerberg I."/>
            <person name="Brannstrom I.O."/>
            <person name="Guillou S."/>
            <person name="Cros-Aarteil S."/>
            <person name="Calhoun S."/>
            <person name="Haridas S."/>
            <person name="Kuo A."/>
            <person name="Mondo S."/>
            <person name="Pangilinan J."/>
            <person name="Riley R."/>
            <person name="LaButti K."/>
            <person name="Andreopoulos B."/>
            <person name="Lipzen A."/>
            <person name="Chen C."/>
            <person name="Yan M."/>
            <person name="Daum C."/>
            <person name="Ng V."/>
            <person name="Clum A."/>
            <person name="Steindorff A."/>
            <person name="Ohm R.A."/>
            <person name="Martin F."/>
            <person name="Silar P."/>
            <person name="Natvig D.O."/>
            <person name="Lalanne C."/>
            <person name="Gautier V."/>
            <person name="Ament-Velasquez S.L."/>
            <person name="Kruys A."/>
            <person name="Hutchinson M.I."/>
            <person name="Powell A.J."/>
            <person name="Barry K."/>
            <person name="Miller A.N."/>
            <person name="Grigoriev I.V."/>
            <person name="Debuchy R."/>
            <person name="Gladieux P."/>
            <person name="Hiltunen Thoren M."/>
            <person name="Johannesson H."/>
        </authorList>
    </citation>
    <scope>NUCLEOTIDE SEQUENCE</scope>
    <source>
        <strain evidence="1">PSN293</strain>
    </source>
</reference>
<dbReference type="EMBL" id="MU858064">
    <property type="protein sequence ID" value="KAK4216871.1"/>
    <property type="molecule type" value="Genomic_DNA"/>
</dbReference>
<protein>
    <submittedName>
        <fullName evidence="1">Uncharacterized protein</fullName>
    </submittedName>
</protein>
<name>A0AAN6YF16_9PEZI</name>
<organism evidence="1 2">
    <name type="scientific">Rhypophila decipiens</name>
    <dbReference type="NCBI Taxonomy" id="261697"/>
    <lineage>
        <taxon>Eukaryota</taxon>
        <taxon>Fungi</taxon>
        <taxon>Dikarya</taxon>
        <taxon>Ascomycota</taxon>
        <taxon>Pezizomycotina</taxon>
        <taxon>Sordariomycetes</taxon>
        <taxon>Sordariomycetidae</taxon>
        <taxon>Sordariales</taxon>
        <taxon>Naviculisporaceae</taxon>
        <taxon>Rhypophila</taxon>
    </lineage>
</organism>
<evidence type="ECO:0000313" key="1">
    <source>
        <dbReference type="EMBL" id="KAK4216871.1"/>
    </source>
</evidence>
<reference evidence="1" key="2">
    <citation type="submission" date="2023-05" db="EMBL/GenBank/DDBJ databases">
        <authorList>
            <consortium name="Lawrence Berkeley National Laboratory"/>
            <person name="Steindorff A."/>
            <person name="Hensen N."/>
            <person name="Bonometti L."/>
            <person name="Westerberg I."/>
            <person name="Brannstrom I.O."/>
            <person name="Guillou S."/>
            <person name="Cros-Aarteil S."/>
            <person name="Calhoun S."/>
            <person name="Haridas S."/>
            <person name="Kuo A."/>
            <person name="Mondo S."/>
            <person name="Pangilinan J."/>
            <person name="Riley R."/>
            <person name="Labutti K."/>
            <person name="Andreopoulos B."/>
            <person name="Lipzen A."/>
            <person name="Chen C."/>
            <person name="Yanf M."/>
            <person name="Daum C."/>
            <person name="Ng V."/>
            <person name="Clum A."/>
            <person name="Ohm R."/>
            <person name="Martin F."/>
            <person name="Silar P."/>
            <person name="Natvig D."/>
            <person name="Lalanne C."/>
            <person name="Gautier V."/>
            <person name="Ament-Velasquez S.L."/>
            <person name="Kruys A."/>
            <person name="Hutchinson M.I."/>
            <person name="Powell A.J."/>
            <person name="Barry K."/>
            <person name="Miller A.N."/>
            <person name="Grigoriev I.V."/>
            <person name="Debuchy R."/>
            <person name="Gladieux P."/>
            <person name="Thoren M.H."/>
            <person name="Johannesson H."/>
        </authorList>
    </citation>
    <scope>NUCLEOTIDE SEQUENCE</scope>
    <source>
        <strain evidence="1">PSN293</strain>
    </source>
</reference>
<dbReference type="Proteomes" id="UP001301769">
    <property type="component" value="Unassembled WGS sequence"/>
</dbReference>
<accession>A0AAN6YF16</accession>